<comment type="caution">
    <text evidence="2">The sequence shown here is derived from an EMBL/GenBank/DDBJ whole genome shotgun (WGS) entry which is preliminary data.</text>
</comment>
<dbReference type="InterPro" id="IPR003959">
    <property type="entry name" value="ATPase_AAA_core"/>
</dbReference>
<dbReference type="Proteomes" id="UP000256257">
    <property type="component" value="Unassembled WGS sequence"/>
</dbReference>
<feature type="domain" description="ATPase AAA-type core" evidence="1">
    <location>
        <begin position="231"/>
        <end position="344"/>
    </location>
</feature>
<dbReference type="RefSeq" id="WP_115927577.1">
    <property type="nucleotide sequence ID" value="NZ_QNVV01000004.1"/>
</dbReference>
<dbReference type="OrthoDB" id="811374at2"/>
<dbReference type="SUPFAM" id="SSF52540">
    <property type="entry name" value="P-loop containing nucleoside triphosphate hydrolases"/>
    <property type="match status" value="1"/>
</dbReference>
<dbReference type="CDD" id="cd00009">
    <property type="entry name" value="AAA"/>
    <property type="match status" value="1"/>
</dbReference>
<protein>
    <recommendedName>
        <fullName evidence="1">ATPase AAA-type core domain-containing protein</fullName>
    </recommendedName>
</protein>
<evidence type="ECO:0000313" key="3">
    <source>
        <dbReference type="Proteomes" id="UP000256257"/>
    </source>
</evidence>
<dbReference type="InterPro" id="IPR027417">
    <property type="entry name" value="P-loop_NTPase"/>
</dbReference>
<dbReference type="Gene3D" id="3.40.50.300">
    <property type="entry name" value="P-loop containing nucleotide triphosphate hydrolases"/>
    <property type="match status" value="1"/>
</dbReference>
<proteinExistence type="predicted"/>
<keyword evidence="3" id="KW-1185">Reference proteome</keyword>
<dbReference type="Pfam" id="PF00004">
    <property type="entry name" value="AAA"/>
    <property type="match status" value="1"/>
</dbReference>
<gene>
    <name evidence="2" type="ORF">DRF67_06950</name>
</gene>
<dbReference type="GO" id="GO:0016887">
    <property type="term" value="F:ATP hydrolysis activity"/>
    <property type="evidence" value="ECO:0007669"/>
    <property type="project" value="InterPro"/>
</dbReference>
<name>A0A3D9B4F5_9FLAO</name>
<reference evidence="2 3" key="1">
    <citation type="submission" date="2018-06" db="EMBL/GenBank/DDBJ databases">
        <title>Novel Chryseobacterium species.</title>
        <authorList>
            <person name="Newman J."/>
            <person name="Hugo C."/>
            <person name="Oosthuizen L."/>
            <person name="Charimba G."/>
        </authorList>
    </citation>
    <scope>NUCLEOTIDE SEQUENCE [LARGE SCALE GENOMIC DNA]</scope>
    <source>
        <strain evidence="2 3">7_F195</strain>
    </source>
</reference>
<dbReference type="EMBL" id="QNVV01000004">
    <property type="protein sequence ID" value="REC48551.1"/>
    <property type="molecule type" value="Genomic_DNA"/>
</dbReference>
<evidence type="ECO:0000259" key="1">
    <source>
        <dbReference type="Pfam" id="PF00004"/>
    </source>
</evidence>
<evidence type="ECO:0000313" key="2">
    <source>
        <dbReference type="EMBL" id="REC48551.1"/>
    </source>
</evidence>
<sequence length="1457" mass="172731">MNKDWLVLVQKFDEASARTKFENICEGLFRKLNPQRTVRTVRVNQGDGGIDVFIGEVGEEPIDVIQCKFFINGVDDSQKKQIRESFNKVIESNEFETKSWTLCIINILDLQQNKWWSSWKKKNEEIYQLPSNFISLKDGNELIDLLKEHSLYNTSFELEDSLKIKEIHDVLVKGDLQIDIESTLKNTSYALLQVKNYIEDKTNTHITRNEVISVYNWIIQDVPINQKNVLVLKGEKGLGKSAILKDVYEKLCLEKYNVLGLKADKFYCKSIIELEIKLFDKLLSFDKLIKETAGKGEKLIVLIDQIDAMSLTLSSSREYIETYNKLISKLQEYHNVRIVISSRSYDLKYDAELSIYNSDIYKKISVNLFSDEEVKSILNAFNIKFPPDKVLQLLKTPNHLDIYCRIYDRNSRHEIDLIFTLKDLYDHLWKKYISPQKGLKLKELIYKVVQRMYKEQRISVGNIYEDDYYSELGYLNSNNILIEYDKEIQFFHQTFYEYSFAKNFVDNNGNLEAYIIDNEQSLYVRSTTKMIVEYLREFDIQKYTNTIKNILISDKYRFHIKSLIISLLGGIKNPCELEKKLALEILFKNDDYENVFISSIHSFGWVQFLISENIPSIYFNITKRNAERDEEYKFRKRKYSDYNWSIFVNNIDENPISIINYLESFNFENKEVFIANLLHFVNNWRDPSLIPYFEKYIPFQKESEGKRDNHYFYEALKKIFPHDRDYAYKMLEISIIDFYGKFEYNYKFEHSLNEIVKDFCRIAPSESFKCLFSIYKEIVDETKIPYFYYGKIESPLYRSSKINDKDIHQIYSGENGLEDYLEEFILNSNTTFFLEFYQSYKNSDDTLLLKIVIKKLDSNYSFYKNEILELIEILTYKNIFGGSDDDLQLQLRILISNVYKLLEKEERELIDNILLDLRTTYDYWIWKDENGKRRISLNEFGKKKYLFIKALPFDELIKNRLLFKTYKELDRKFGDLNPRIAADTSGTIWSSVSPPLSESACRKMSLKHWKKSMIKYNENYESDRWTFGNIEEHSKVFQKIVKENPSKFYDFVESLFNDKQISERYILRGIGGLIDGNYNPNKVKKLFKQLITLDINNSYYGSVVNRYIEYFIENKNIDKDIVLYLSDLALNYPNKEKEHNPNYPLHDAVNSVVGSAVSELIHCFYNKEFEEIIFSTIEKLIEKPTCNDSVKIMLLNDLAHLNRLDVNRAFRIFEELTNTTDHKILKHSINPSQYFNNRFHNKMDGYFKRVLECPEIYKQNYVLISSWLLGLDNEKKLYYKFIEKGKDAKLCAIDVAEEFLIDEDTGLINLKALEILSEFLSETDKEFAGEYSCVILRKFKPENFQHFFPFLNEYSKTVLCRKDPRYFLQYLSTCSKNYPEKCLELLQNIDFRDKPDIQDSGYYDKEPIQLILAIYSKLVSEIIKNKTLINQSLDIFDGMLKHRHLRNNANQAIETLK</sequence>
<dbReference type="GO" id="GO:0005524">
    <property type="term" value="F:ATP binding"/>
    <property type="evidence" value="ECO:0007669"/>
    <property type="project" value="InterPro"/>
</dbReference>
<organism evidence="2 3">
    <name type="scientific">Chryseobacterium pennipullorum</name>
    <dbReference type="NCBI Taxonomy" id="2258963"/>
    <lineage>
        <taxon>Bacteria</taxon>
        <taxon>Pseudomonadati</taxon>
        <taxon>Bacteroidota</taxon>
        <taxon>Flavobacteriia</taxon>
        <taxon>Flavobacteriales</taxon>
        <taxon>Weeksellaceae</taxon>
        <taxon>Chryseobacterium group</taxon>
        <taxon>Chryseobacterium</taxon>
    </lineage>
</organism>
<accession>A0A3D9B4F5</accession>